<sequence>MVYIAVLMREHRKQDFLLWMLSIFLALGWMQGCGILSFNAQDRTFSQTLDDNAIRLKISQELLLHDSKALDGVEVLVYRGVVVLVGSVSNPGLKTEAGKLAEQVSSVSKVWNELCIGEESFTDYLSDGLMEKKIKASFIMDGRIRVENYNLRVFKGILYVLGSASGPEELKRLKYHVDQFSLRDAKYFVTFSSSKDTKK</sequence>
<protein>
    <submittedName>
        <fullName evidence="3">Outer membrane lipoprotein</fullName>
    </submittedName>
</protein>
<dbReference type="AlphaFoldDB" id="A0A2S5R8G4"/>
<evidence type="ECO:0000259" key="2">
    <source>
        <dbReference type="PROSITE" id="PS50914"/>
    </source>
</evidence>
<dbReference type="EMBL" id="PHHC01000088">
    <property type="protein sequence ID" value="PPE03608.1"/>
    <property type="molecule type" value="Genomic_DNA"/>
</dbReference>
<dbReference type="Proteomes" id="UP000239425">
    <property type="component" value="Unassembled WGS sequence"/>
</dbReference>
<evidence type="ECO:0000313" key="3">
    <source>
        <dbReference type="EMBL" id="PPE03608.1"/>
    </source>
</evidence>
<reference evidence="3 4" key="1">
    <citation type="submission" date="2017-11" db="EMBL/GenBank/DDBJ databases">
        <title>Comparative genomic analysis of Holospora spp., intranuclear symbionts of paramecia.</title>
        <authorList>
            <person name="Garushyants S.K."/>
            <person name="Beliavskaya A."/>
            <person name="Malko D.B."/>
            <person name="Logacheva M.D."/>
            <person name="Rautian M.S."/>
            <person name="Gelfand M.S."/>
        </authorList>
    </citation>
    <scope>NUCLEOTIDE SEQUENCE [LARGE SCALE GENOMIC DNA]</scope>
    <source>
        <strain evidence="4">02AZ16</strain>
    </source>
</reference>
<gene>
    <name evidence="3" type="ORF">HCUR_00935</name>
</gene>
<keyword evidence="4" id="KW-1185">Reference proteome</keyword>
<dbReference type="InterPro" id="IPR007055">
    <property type="entry name" value="BON_dom"/>
</dbReference>
<proteinExistence type="predicted"/>
<name>A0A2S5R8G4_9PROT</name>
<evidence type="ECO:0000313" key="4">
    <source>
        <dbReference type="Proteomes" id="UP000239425"/>
    </source>
</evidence>
<dbReference type="Pfam" id="PF04972">
    <property type="entry name" value="BON"/>
    <property type="match status" value="1"/>
</dbReference>
<dbReference type="PROSITE" id="PS50914">
    <property type="entry name" value="BON"/>
    <property type="match status" value="1"/>
</dbReference>
<accession>A0A2S5R8G4</accession>
<feature type="domain" description="BON" evidence="2">
    <location>
        <begin position="50"/>
        <end position="118"/>
    </location>
</feature>
<keyword evidence="1" id="KW-0472">Membrane</keyword>
<comment type="caution">
    <text evidence="3">The sequence shown here is derived from an EMBL/GenBank/DDBJ whole genome shotgun (WGS) entry which is preliminary data.</text>
</comment>
<feature type="transmembrane region" description="Helical" evidence="1">
    <location>
        <begin position="16"/>
        <end position="38"/>
    </location>
</feature>
<evidence type="ECO:0000256" key="1">
    <source>
        <dbReference type="SAM" id="Phobius"/>
    </source>
</evidence>
<keyword evidence="1" id="KW-1133">Transmembrane helix</keyword>
<dbReference type="OrthoDB" id="8479706at2"/>
<keyword evidence="1" id="KW-0812">Transmembrane</keyword>
<dbReference type="RefSeq" id="WP_104206945.1">
    <property type="nucleotide sequence ID" value="NZ_PHHC01000088.1"/>
</dbReference>
<organism evidence="3 4">
    <name type="scientific">Holospora curviuscula</name>
    <dbReference type="NCBI Taxonomy" id="1082868"/>
    <lineage>
        <taxon>Bacteria</taxon>
        <taxon>Pseudomonadati</taxon>
        <taxon>Pseudomonadota</taxon>
        <taxon>Alphaproteobacteria</taxon>
        <taxon>Holosporales</taxon>
        <taxon>Holosporaceae</taxon>
        <taxon>Holospora</taxon>
    </lineage>
</organism>
<keyword evidence="3" id="KW-0449">Lipoprotein</keyword>